<comment type="caution">
    <text evidence="2">The sequence shown here is derived from an EMBL/GenBank/DDBJ whole genome shotgun (WGS) entry which is preliminary data.</text>
</comment>
<proteinExistence type="predicted"/>
<dbReference type="InterPro" id="IPR037523">
    <property type="entry name" value="VOC_core"/>
</dbReference>
<feature type="domain" description="VOC" evidence="1">
    <location>
        <begin position="2"/>
        <end position="113"/>
    </location>
</feature>
<dbReference type="EMBL" id="QGEG01000001">
    <property type="protein sequence ID" value="PWL40120.1"/>
    <property type="molecule type" value="Genomic_DNA"/>
</dbReference>
<dbReference type="InterPro" id="IPR029068">
    <property type="entry name" value="Glyas_Bleomycin-R_OHBP_Dase"/>
</dbReference>
<name>A0A316LJ36_9FLAO</name>
<dbReference type="OrthoDB" id="9810880at2"/>
<evidence type="ECO:0000259" key="1">
    <source>
        <dbReference type="PROSITE" id="PS51819"/>
    </source>
</evidence>
<dbReference type="Gene3D" id="3.10.180.10">
    <property type="entry name" value="2,3-Dihydroxybiphenyl 1,2-Dioxygenase, domain 1"/>
    <property type="match status" value="1"/>
</dbReference>
<dbReference type="Pfam" id="PF00903">
    <property type="entry name" value="Glyoxalase"/>
    <property type="match status" value="1"/>
</dbReference>
<protein>
    <submittedName>
        <fullName evidence="2">Glyoxalase/bleomycin resistance/extradiol dioxygenase family protein</fullName>
    </submittedName>
</protein>
<evidence type="ECO:0000313" key="2">
    <source>
        <dbReference type="EMBL" id="PWL40120.1"/>
    </source>
</evidence>
<reference evidence="2 3" key="1">
    <citation type="submission" date="2018-05" db="EMBL/GenBank/DDBJ databases">
        <title>Complete genome sequence of Flagellimonas aquimarina ECD12 isolated from seaweed Ecklonia cava.</title>
        <authorList>
            <person name="Choi S."/>
            <person name="Seong C."/>
        </authorList>
    </citation>
    <scope>NUCLEOTIDE SEQUENCE [LARGE SCALE GENOMIC DNA]</scope>
    <source>
        <strain evidence="2 3">ECD12</strain>
    </source>
</reference>
<sequence>MNLNQVTVPSLDLSKSISFYEKLGLISIVKALPHYARFQCPVGQATFSVHLVEELPKGDGISVYFECDNLDEYVAELTKKGIAFNEPPSDRPWLWREARLKDVDGNQIILYHAGENRLNPPWRIESKTQG</sequence>
<accession>A0A316LJ36</accession>
<gene>
    <name evidence="2" type="ORF">DKG77_04650</name>
</gene>
<evidence type="ECO:0000313" key="3">
    <source>
        <dbReference type="Proteomes" id="UP000245762"/>
    </source>
</evidence>
<dbReference type="AlphaFoldDB" id="A0A316LJ36"/>
<dbReference type="PROSITE" id="PS51819">
    <property type="entry name" value="VOC"/>
    <property type="match status" value="1"/>
</dbReference>
<dbReference type="RefSeq" id="WP_109660651.1">
    <property type="nucleotide sequence ID" value="NZ_QGEG01000001.1"/>
</dbReference>
<dbReference type="Proteomes" id="UP000245762">
    <property type="component" value="Unassembled WGS sequence"/>
</dbReference>
<keyword evidence="2" id="KW-0560">Oxidoreductase</keyword>
<dbReference type="SUPFAM" id="SSF54593">
    <property type="entry name" value="Glyoxalase/Bleomycin resistance protein/Dihydroxybiphenyl dioxygenase"/>
    <property type="match status" value="1"/>
</dbReference>
<organism evidence="2 3">
    <name type="scientific">Flagellimonas aquimarina</name>
    <dbReference type="NCBI Taxonomy" id="2201895"/>
    <lineage>
        <taxon>Bacteria</taxon>
        <taxon>Pseudomonadati</taxon>
        <taxon>Bacteroidota</taxon>
        <taxon>Flavobacteriia</taxon>
        <taxon>Flavobacteriales</taxon>
        <taxon>Flavobacteriaceae</taxon>
        <taxon>Flagellimonas</taxon>
    </lineage>
</organism>
<keyword evidence="3" id="KW-1185">Reference proteome</keyword>
<dbReference type="GO" id="GO:0051213">
    <property type="term" value="F:dioxygenase activity"/>
    <property type="evidence" value="ECO:0007669"/>
    <property type="project" value="UniProtKB-KW"/>
</dbReference>
<dbReference type="InterPro" id="IPR004360">
    <property type="entry name" value="Glyas_Fos-R_dOase_dom"/>
</dbReference>
<keyword evidence="2" id="KW-0223">Dioxygenase</keyword>